<evidence type="ECO:0000256" key="1">
    <source>
        <dbReference type="ARBA" id="ARBA00007626"/>
    </source>
</evidence>
<feature type="repeat" description="PPR" evidence="3">
    <location>
        <begin position="209"/>
        <end position="243"/>
    </location>
</feature>
<dbReference type="Gramene" id="CDP14695">
    <property type="protein sequence ID" value="CDP14695"/>
    <property type="gene ID" value="GSCOC_T00042110001"/>
</dbReference>
<evidence type="ECO:0000256" key="2">
    <source>
        <dbReference type="ARBA" id="ARBA00022737"/>
    </source>
</evidence>
<evidence type="ECO:0000256" key="3">
    <source>
        <dbReference type="PROSITE-ProRule" id="PRU00708"/>
    </source>
</evidence>
<keyword evidence="5" id="KW-1185">Reference proteome</keyword>
<gene>
    <name evidence="4" type="ORF">GSCOC_T00042110001</name>
</gene>
<feature type="repeat" description="PPR" evidence="3">
    <location>
        <begin position="244"/>
        <end position="278"/>
    </location>
</feature>
<dbReference type="Gene3D" id="1.25.40.10">
    <property type="entry name" value="Tetratricopeptide repeat domain"/>
    <property type="match status" value="2"/>
</dbReference>
<dbReference type="PhylomeDB" id="A0A068V1R9"/>
<dbReference type="PROSITE" id="PS51375">
    <property type="entry name" value="PPR"/>
    <property type="match status" value="4"/>
</dbReference>
<sequence>MFAAAISKRKTHLRVSTLLRHYYCSSCRRPFSFTTLQGFRKIHLINSVKSIPIGAFWIWPFFQILSYYVSSHRSIATQTSPSHDMHDRILNEILSELENSAISCEKICISKIDKLCSAGDLTTAARLLRSLREQRIFLGPQAYNILLQAAGEQDDTDILLHTFKDLLVFCNSIKSASCQILAKALVKESDDVFLLKFVREVSELIIPISAITLNRIIFAFGEFRQIDKALIIFEEMKNLKCKPDLVTYNTILVMLGRCGQVDDMLHKFAEMKEANIAPDTISYNTIINSLRKVGRLDLCSAFFKEMGERGVQPDLQTYTPLIDNFGRSGNIEEALRLFDEMKHRRIRPSIYVYRSLISNLNKMGKLKLATKFSNEMDACLSGLVGSKDFKRKKR</sequence>
<accession>A0A068V1R9</accession>
<dbReference type="InParanoid" id="A0A068V1R9"/>
<reference evidence="5" key="1">
    <citation type="journal article" date="2014" name="Science">
        <title>The coffee genome provides insight into the convergent evolution of caffeine biosynthesis.</title>
        <authorList>
            <person name="Denoeud F."/>
            <person name="Carretero-Paulet L."/>
            <person name="Dereeper A."/>
            <person name="Droc G."/>
            <person name="Guyot R."/>
            <person name="Pietrella M."/>
            <person name="Zheng C."/>
            <person name="Alberti A."/>
            <person name="Anthony F."/>
            <person name="Aprea G."/>
            <person name="Aury J.M."/>
            <person name="Bento P."/>
            <person name="Bernard M."/>
            <person name="Bocs S."/>
            <person name="Campa C."/>
            <person name="Cenci A."/>
            <person name="Combes M.C."/>
            <person name="Crouzillat D."/>
            <person name="Da Silva C."/>
            <person name="Daddiego L."/>
            <person name="De Bellis F."/>
            <person name="Dussert S."/>
            <person name="Garsmeur O."/>
            <person name="Gayraud T."/>
            <person name="Guignon V."/>
            <person name="Jahn K."/>
            <person name="Jamilloux V."/>
            <person name="Joet T."/>
            <person name="Labadie K."/>
            <person name="Lan T."/>
            <person name="Leclercq J."/>
            <person name="Lepelley M."/>
            <person name="Leroy T."/>
            <person name="Li L.T."/>
            <person name="Librado P."/>
            <person name="Lopez L."/>
            <person name="Munoz A."/>
            <person name="Noel B."/>
            <person name="Pallavicini A."/>
            <person name="Perrotta G."/>
            <person name="Poncet V."/>
            <person name="Pot D."/>
            <person name="Priyono X."/>
            <person name="Rigoreau M."/>
            <person name="Rouard M."/>
            <person name="Rozas J."/>
            <person name="Tranchant-Dubreuil C."/>
            <person name="VanBuren R."/>
            <person name="Zhang Q."/>
            <person name="Andrade A.C."/>
            <person name="Argout X."/>
            <person name="Bertrand B."/>
            <person name="de Kochko A."/>
            <person name="Graziosi G."/>
            <person name="Henry R.J."/>
            <person name="Jayarama X."/>
            <person name="Ming R."/>
            <person name="Nagai C."/>
            <person name="Rounsley S."/>
            <person name="Sankoff D."/>
            <person name="Giuliano G."/>
            <person name="Albert V.A."/>
            <person name="Wincker P."/>
            <person name="Lashermes P."/>
        </authorList>
    </citation>
    <scope>NUCLEOTIDE SEQUENCE [LARGE SCALE GENOMIC DNA]</scope>
    <source>
        <strain evidence="5">cv. DH200-94</strain>
    </source>
</reference>
<evidence type="ECO:0008006" key="6">
    <source>
        <dbReference type="Google" id="ProtNLM"/>
    </source>
</evidence>
<protein>
    <recommendedName>
        <fullName evidence="6">Pentacotripeptide-repeat region of PRORP domain-containing protein</fullName>
    </recommendedName>
</protein>
<name>A0A068V1R9_COFCA</name>
<organism evidence="4 5">
    <name type="scientific">Coffea canephora</name>
    <name type="common">Robusta coffee</name>
    <dbReference type="NCBI Taxonomy" id="49390"/>
    <lineage>
        <taxon>Eukaryota</taxon>
        <taxon>Viridiplantae</taxon>
        <taxon>Streptophyta</taxon>
        <taxon>Embryophyta</taxon>
        <taxon>Tracheophyta</taxon>
        <taxon>Spermatophyta</taxon>
        <taxon>Magnoliopsida</taxon>
        <taxon>eudicotyledons</taxon>
        <taxon>Gunneridae</taxon>
        <taxon>Pentapetalae</taxon>
        <taxon>asterids</taxon>
        <taxon>lamiids</taxon>
        <taxon>Gentianales</taxon>
        <taxon>Rubiaceae</taxon>
        <taxon>Ixoroideae</taxon>
        <taxon>Gardenieae complex</taxon>
        <taxon>Bertiereae - Coffeeae clade</taxon>
        <taxon>Coffeeae</taxon>
        <taxon>Coffea</taxon>
    </lineage>
</organism>
<dbReference type="Pfam" id="PF13041">
    <property type="entry name" value="PPR_2"/>
    <property type="match status" value="2"/>
</dbReference>
<dbReference type="EMBL" id="HG739175">
    <property type="protein sequence ID" value="CDP14695.1"/>
    <property type="molecule type" value="Genomic_DNA"/>
</dbReference>
<keyword evidence="2" id="KW-0677">Repeat</keyword>
<dbReference type="InterPro" id="IPR002885">
    <property type="entry name" value="PPR_rpt"/>
</dbReference>
<evidence type="ECO:0000313" key="4">
    <source>
        <dbReference type="EMBL" id="CDP14695.1"/>
    </source>
</evidence>
<evidence type="ECO:0000313" key="5">
    <source>
        <dbReference type="Proteomes" id="UP000295252"/>
    </source>
</evidence>
<comment type="similarity">
    <text evidence="1">Belongs to the PPR family. P subfamily.</text>
</comment>
<dbReference type="OrthoDB" id="185373at2759"/>
<dbReference type="InterPro" id="IPR011990">
    <property type="entry name" value="TPR-like_helical_dom_sf"/>
</dbReference>
<dbReference type="Proteomes" id="UP000295252">
    <property type="component" value="Chromosome VII"/>
</dbReference>
<dbReference type="PANTHER" id="PTHR47941">
    <property type="entry name" value="PENTATRICOPEPTIDE REPEAT-CONTAINING PROTEIN 3, MITOCHONDRIAL"/>
    <property type="match status" value="1"/>
</dbReference>
<dbReference type="NCBIfam" id="TIGR00756">
    <property type="entry name" value="PPR"/>
    <property type="match status" value="4"/>
</dbReference>
<dbReference type="OMA" id="HEFASMK"/>
<feature type="repeat" description="PPR" evidence="3">
    <location>
        <begin position="279"/>
        <end position="313"/>
    </location>
</feature>
<feature type="repeat" description="PPR" evidence="3">
    <location>
        <begin position="314"/>
        <end position="348"/>
    </location>
</feature>
<dbReference type="AlphaFoldDB" id="A0A068V1R9"/>
<proteinExistence type="inferred from homology"/>